<dbReference type="PANTHER" id="PTHR42828">
    <property type="entry name" value="DHBP SYNTHASE RIBB-LIKE ALPHA/BETA DOMAIN-CONTAINING PROTEIN"/>
    <property type="match status" value="1"/>
</dbReference>
<evidence type="ECO:0000313" key="3">
    <source>
        <dbReference type="Proteomes" id="UP000030856"/>
    </source>
</evidence>
<dbReference type="Proteomes" id="UP000030856">
    <property type="component" value="Unassembled WGS sequence"/>
</dbReference>
<dbReference type="AlphaFoldDB" id="A0A0B0H825"/>
<dbReference type="EMBL" id="JRAA01000004">
    <property type="protein sequence ID" value="KHF24019.1"/>
    <property type="molecule type" value="Genomic_DNA"/>
</dbReference>
<dbReference type="GO" id="GO:0003725">
    <property type="term" value="F:double-stranded RNA binding"/>
    <property type="evidence" value="ECO:0007669"/>
    <property type="project" value="InterPro"/>
</dbReference>
<feature type="domain" description="YrdC-like" evidence="1">
    <location>
        <begin position="28"/>
        <end position="214"/>
    </location>
</feature>
<evidence type="ECO:0000259" key="1">
    <source>
        <dbReference type="PROSITE" id="PS51163"/>
    </source>
</evidence>
<dbReference type="SUPFAM" id="SSF55821">
    <property type="entry name" value="YrdC/RibB"/>
    <property type="match status" value="1"/>
</dbReference>
<sequence length="222" mass="24664">MLRPRSFNAIENPAVSQFFQIHPDNPQARLISQAVEIVRNGGVVIYPTDSGYALGCHLEDKEAMERIVQIRRVGKDHNFTLVCRDLSEIATYAKVSNASYRTLKSLIPGPYTFIFSATKEVPKRLLNPKRKTIGIRVPDNRIALDLLESLGEPLMSTTLILPGEEDPLTDPYDMRQTLEYAVDLIIDGGYCGIDATTVVHMDEDPPRVSRAGLGDTSMFEAG</sequence>
<reference evidence="2 3" key="1">
    <citation type="journal article" date="2014" name="BMC Genomics">
        <title>The genome of the intracellular bacterium of the coastal bivalve, Solemya velum: a blueprint for thriving in and out of symbiosis.</title>
        <authorList>
            <person name="Dmytrenko O."/>
            <person name="Russell S.L."/>
            <person name="Loo W.T."/>
            <person name="Fontanez K.M."/>
            <person name="Liao L."/>
            <person name="Roeselers G."/>
            <person name="Sharma R."/>
            <person name="Stewart F.J."/>
            <person name="Newton I.L."/>
            <person name="Woyke T."/>
            <person name="Wu D."/>
            <person name="Lang J.M."/>
            <person name="Eisen J.A."/>
            <person name="Cavanaugh C.M."/>
        </authorList>
    </citation>
    <scope>NUCLEOTIDE SEQUENCE [LARGE SCALE GENOMIC DNA]</scope>
    <source>
        <strain evidence="2 3">WH</strain>
    </source>
</reference>
<dbReference type="InterPro" id="IPR017945">
    <property type="entry name" value="DHBP_synth_RibB-like_a/b_dom"/>
</dbReference>
<dbReference type="PROSITE" id="PS51163">
    <property type="entry name" value="YRDC"/>
    <property type="match status" value="1"/>
</dbReference>
<name>A0A0B0H825_SOVGS</name>
<proteinExistence type="predicted"/>
<dbReference type="InterPro" id="IPR006070">
    <property type="entry name" value="Sua5-like_dom"/>
</dbReference>
<protein>
    <submittedName>
        <fullName evidence="2">Sua5/YciO/YrdC/YwlC family protein</fullName>
    </submittedName>
</protein>
<dbReference type="Gene3D" id="3.90.870.10">
    <property type="entry name" value="DHBP synthase"/>
    <property type="match status" value="1"/>
</dbReference>
<evidence type="ECO:0000313" key="2">
    <source>
        <dbReference type="EMBL" id="KHF24019.1"/>
    </source>
</evidence>
<dbReference type="PATRIC" id="fig|2340.3.peg.2643"/>
<dbReference type="InterPro" id="IPR052532">
    <property type="entry name" value="SUA5_domain"/>
</dbReference>
<organism evidence="2 3">
    <name type="scientific">Solemya velum gill symbiont</name>
    <dbReference type="NCBI Taxonomy" id="2340"/>
    <lineage>
        <taxon>Bacteria</taxon>
        <taxon>Pseudomonadati</taxon>
        <taxon>Pseudomonadota</taxon>
        <taxon>Gammaproteobacteria</taxon>
        <taxon>sulfur-oxidizing symbionts</taxon>
    </lineage>
</organism>
<keyword evidence="3" id="KW-1185">Reference proteome</keyword>
<dbReference type="STRING" id="2340.JV46_02150"/>
<dbReference type="eggNOG" id="COG0009">
    <property type="taxonomic scope" value="Bacteria"/>
</dbReference>
<dbReference type="PANTHER" id="PTHR42828:SF3">
    <property type="entry name" value="THREONYLCARBAMOYL-AMP SYNTHASE"/>
    <property type="match status" value="1"/>
</dbReference>
<dbReference type="Pfam" id="PF01300">
    <property type="entry name" value="Sua5_yciO_yrdC"/>
    <property type="match status" value="1"/>
</dbReference>
<comment type="caution">
    <text evidence="2">The sequence shown here is derived from an EMBL/GenBank/DDBJ whole genome shotgun (WGS) entry which is preliminary data.</text>
</comment>
<gene>
    <name evidence="2" type="ORF">JV46_02150</name>
</gene>
<dbReference type="NCBIfam" id="TIGR00057">
    <property type="entry name" value="L-threonylcarbamoyladenylate synthase"/>
    <property type="match status" value="1"/>
</dbReference>
<accession>A0A0B0H825</accession>